<dbReference type="KEGG" id="beg:INE88_01986"/>
<feature type="transmembrane region" description="Helical" evidence="1">
    <location>
        <begin position="20"/>
        <end position="41"/>
    </location>
</feature>
<dbReference type="Proteomes" id="UP000520291">
    <property type="component" value="Unassembled WGS sequence"/>
</dbReference>
<evidence type="ECO:0000313" key="10">
    <source>
        <dbReference type="Proteomes" id="UP000291917"/>
    </source>
</evidence>
<dbReference type="STRING" id="483216.BACEGG_03032"/>
<feature type="transmembrane region" description="Helical" evidence="1">
    <location>
        <begin position="199"/>
        <end position="221"/>
    </location>
</feature>
<evidence type="ECO:0000313" key="3">
    <source>
        <dbReference type="EMBL" id="NME87615.1"/>
    </source>
</evidence>
<evidence type="ECO:0000313" key="12">
    <source>
        <dbReference type="Proteomes" id="UP000520291"/>
    </source>
</evidence>
<dbReference type="EMBL" id="UFSX01000002">
    <property type="protein sequence ID" value="SUV42965.1"/>
    <property type="molecule type" value="Genomic_DNA"/>
</dbReference>
<evidence type="ECO:0000313" key="11">
    <source>
        <dbReference type="Proteomes" id="UP000335496"/>
    </source>
</evidence>
<dbReference type="EMBL" id="CP072227">
    <property type="protein sequence ID" value="QUT45176.1"/>
    <property type="molecule type" value="Genomic_DNA"/>
</dbReference>
<organism evidence="7 8">
    <name type="scientific">Bacteroides eggerthii</name>
    <dbReference type="NCBI Taxonomy" id="28111"/>
    <lineage>
        <taxon>Bacteria</taxon>
        <taxon>Pseudomonadati</taxon>
        <taxon>Bacteroidota</taxon>
        <taxon>Bacteroidia</taxon>
        <taxon>Bacteroidales</taxon>
        <taxon>Bacteroidaceae</taxon>
        <taxon>Bacteroides</taxon>
    </lineage>
</organism>
<dbReference type="OrthoDB" id="9786064at2"/>
<evidence type="ECO:0000313" key="7">
    <source>
        <dbReference type="EMBL" id="SUV42965.1"/>
    </source>
</evidence>
<dbReference type="Proteomes" id="UP000291917">
    <property type="component" value="Unassembled WGS sequence"/>
</dbReference>
<proteinExistence type="predicted"/>
<gene>
    <name evidence="5" type="ORF">DW701_07755</name>
    <name evidence="6" type="ORF">EAJ03_04205</name>
    <name evidence="2" type="ORF">F2Z23_04205</name>
    <name evidence="3" type="ORF">HF841_16605</name>
    <name evidence="4" type="ORF">INE88_01986</name>
    <name evidence="7" type="ORF">NCTC11155_02351</name>
</gene>
<dbReference type="Proteomes" id="UP000254424">
    <property type="component" value="Unassembled WGS sequence"/>
</dbReference>
<feature type="transmembrane region" description="Helical" evidence="1">
    <location>
        <begin position="116"/>
        <end position="137"/>
    </location>
</feature>
<reference evidence="4" key="6">
    <citation type="journal article" date="2021" name="PLoS Genet.">
        <title>Mobile Type VI secretion system loci of the gut Bacteroidales display extensive intra-ecosystem transfer, multi-species spread and geographical clustering.</title>
        <authorList>
            <person name="Garcia-Bayona L."/>
            <person name="Coyne M.J."/>
            <person name="Comstock L.E."/>
        </authorList>
    </citation>
    <scope>NUCLEOTIDE SEQUENCE</scope>
    <source>
        <strain evidence="4">CL11T00C20</strain>
    </source>
</reference>
<dbReference type="Proteomes" id="UP000679226">
    <property type="component" value="Chromosome"/>
</dbReference>
<reference evidence="2 11" key="3">
    <citation type="journal article" date="2019" name="Nat. Med.">
        <title>A library of human gut bacterial isolates paired with longitudinal multiomics data enables mechanistic microbiome research.</title>
        <authorList>
            <person name="Poyet M."/>
            <person name="Groussin M."/>
            <person name="Gibbons S.M."/>
            <person name="Avila-Pacheco J."/>
            <person name="Jiang X."/>
            <person name="Kearney S.M."/>
            <person name="Perrotta A.R."/>
            <person name="Berdy B."/>
            <person name="Zhao S."/>
            <person name="Lieberman T.D."/>
            <person name="Swanson P.K."/>
            <person name="Smith M."/>
            <person name="Roesemann S."/>
            <person name="Alexander J.E."/>
            <person name="Rich S.A."/>
            <person name="Livny J."/>
            <person name="Vlamakis H."/>
            <person name="Clish C."/>
            <person name="Bullock K."/>
            <person name="Deik A."/>
            <person name="Scott J."/>
            <person name="Pierce K.A."/>
            <person name="Xavier R.J."/>
            <person name="Alm E.J."/>
        </authorList>
    </citation>
    <scope>NUCLEOTIDE SEQUENCE [LARGE SCALE GENOMIC DNA]</scope>
    <source>
        <strain evidence="2 11">BIOML-A1</strain>
    </source>
</reference>
<dbReference type="EMBL" id="QSLA01000007">
    <property type="protein sequence ID" value="RHF09110.1"/>
    <property type="molecule type" value="Genomic_DNA"/>
</dbReference>
<dbReference type="Proteomes" id="UP000335496">
    <property type="component" value="Unassembled WGS sequence"/>
</dbReference>
<dbReference type="RefSeq" id="WP_004291381.1">
    <property type="nucleotide sequence ID" value="NZ_CABKNQ010000017.1"/>
</dbReference>
<evidence type="ECO:0000256" key="1">
    <source>
        <dbReference type="SAM" id="Phobius"/>
    </source>
</evidence>
<feature type="transmembrane region" description="Helical" evidence="1">
    <location>
        <begin position="144"/>
        <end position="161"/>
    </location>
</feature>
<dbReference type="EMBL" id="VVZX01000004">
    <property type="protein sequence ID" value="KAA5275900.1"/>
    <property type="molecule type" value="Genomic_DNA"/>
</dbReference>
<evidence type="ECO:0000313" key="5">
    <source>
        <dbReference type="EMBL" id="RHF09110.1"/>
    </source>
</evidence>
<dbReference type="GeneID" id="93069109"/>
<accession>A0A380ZA54</accession>
<dbReference type="EMBL" id="JABAGL010000027">
    <property type="protein sequence ID" value="NME87615.1"/>
    <property type="molecule type" value="Genomic_DNA"/>
</dbReference>
<keyword evidence="1" id="KW-0472">Membrane</keyword>
<feature type="transmembrane region" description="Helical" evidence="1">
    <location>
        <begin position="92"/>
        <end position="110"/>
    </location>
</feature>
<reference evidence="7 8" key="1">
    <citation type="submission" date="2018-06" db="EMBL/GenBank/DDBJ databases">
        <authorList>
            <consortium name="Pathogen Informatics"/>
            <person name="Doyle S."/>
        </authorList>
    </citation>
    <scope>NUCLEOTIDE SEQUENCE [LARGE SCALE GENOMIC DNA]</scope>
    <source>
        <strain evidence="7 8">NCTC11155</strain>
    </source>
</reference>
<sequence length="226" mass="25488">MAIEQQHIITDKTLIRAAKAVSVIFTPFSIPFVAFLILFVFSYLRIMPLQYKLIVLGVVYCFTILMPTLTIFLFRKINGFGPGDLAERKRRYVPFILTITSYIFCLLMMHRLNIPWYMTGIIFAALIMMIICVIVNLKWKLSEHMAGAGAIIGGLVAFSALFGYNPVGWLCIFILIAGVLGTARIILQHHTLGEVMGGFAVGLICSLLVLHPFCKLVFRLFNIFLF</sequence>
<reference evidence="3 12" key="5">
    <citation type="submission" date="2020-04" db="EMBL/GenBank/DDBJ databases">
        <authorList>
            <person name="Hitch T.C.A."/>
            <person name="Wylensek D."/>
            <person name="Clavel T."/>
        </authorList>
    </citation>
    <scope>NUCLEOTIDE SEQUENCE [LARGE SCALE GENOMIC DNA]</scope>
    <source>
        <strain evidence="3 12">WCA3-601-WT-5E</strain>
    </source>
</reference>
<feature type="transmembrane region" description="Helical" evidence="1">
    <location>
        <begin position="167"/>
        <end position="187"/>
    </location>
</feature>
<keyword evidence="11" id="KW-1185">Reference proteome</keyword>
<evidence type="ECO:0000313" key="6">
    <source>
        <dbReference type="EMBL" id="RYT77231.1"/>
    </source>
</evidence>
<dbReference type="EMBL" id="RCXL01000004">
    <property type="protein sequence ID" value="RYT77231.1"/>
    <property type="molecule type" value="Genomic_DNA"/>
</dbReference>
<evidence type="ECO:0000313" key="9">
    <source>
        <dbReference type="Proteomes" id="UP000283538"/>
    </source>
</evidence>
<dbReference type="AlphaFoldDB" id="A0A380ZA54"/>
<keyword evidence="1" id="KW-1133">Transmembrane helix</keyword>
<reference evidence="6 10" key="4">
    <citation type="journal article" date="2019" name="Science, e1252229">
        <title>Invertible promoters mediate bacterial phase variation, antibiotic resistance, and host adaptation in the gut.</title>
        <authorList>
            <person name="Jiang X."/>
            <person name="Hall A.B."/>
            <person name="Arthur T.D."/>
            <person name="Plichta D.R."/>
            <person name="Covington C.T."/>
            <person name="Poyet M."/>
            <person name="Crothers J."/>
            <person name="Moses P.L."/>
            <person name="Tolonen A.C."/>
            <person name="Vlamakis H."/>
            <person name="Alm E.J."/>
            <person name="Xavier R.J."/>
        </authorList>
    </citation>
    <scope>NUCLEOTIDE SEQUENCE [LARGE SCALE GENOMIC DNA]</scope>
    <source>
        <strain evidence="6">Bj_0095</strain>
        <strain evidence="10">bj_0095</strain>
    </source>
</reference>
<dbReference type="Proteomes" id="UP000283538">
    <property type="component" value="Unassembled WGS sequence"/>
</dbReference>
<feature type="transmembrane region" description="Helical" evidence="1">
    <location>
        <begin position="53"/>
        <end position="72"/>
    </location>
</feature>
<evidence type="ECO:0000313" key="8">
    <source>
        <dbReference type="Proteomes" id="UP000254424"/>
    </source>
</evidence>
<evidence type="ECO:0000313" key="2">
    <source>
        <dbReference type="EMBL" id="KAA5275900.1"/>
    </source>
</evidence>
<name>A0A380ZA54_9BACE</name>
<evidence type="ECO:0000313" key="4">
    <source>
        <dbReference type="EMBL" id="QUT45176.1"/>
    </source>
</evidence>
<protein>
    <submittedName>
        <fullName evidence="7">Putative transmembrane protein</fullName>
    </submittedName>
</protein>
<reference evidence="5 9" key="2">
    <citation type="submission" date="2018-08" db="EMBL/GenBank/DDBJ databases">
        <title>A genome reference for cultivated species of the human gut microbiota.</title>
        <authorList>
            <person name="Zou Y."/>
            <person name="Xue W."/>
            <person name="Luo G."/>
        </authorList>
    </citation>
    <scope>NUCLEOTIDE SEQUENCE [LARGE SCALE GENOMIC DNA]</scope>
    <source>
        <strain evidence="5 9">AM26-26AC</strain>
    </source>
</reference>
<keyword evidence="1 7" id="KW-0812">Transmembrane</keyword>